<evidence type="ECO:0000256" key="3">
    <source>
        <dbReference type="PIRSR" id="PIRSR610905-1"/>
    </source>
</evidence>
<dbReference type="GO" id="GO:0052757">
    <property type="term" value="F:chondroitin hydrolase activity"/>
    <property type="evidence" value="ECO:0007669"/>
    <property type="project" value="TreeGrafter"/>
</dbReference>
<dbReference type="Pfam" id="PF07470">
    <property type="entry name" value="Glyco_hydro_88"/>
    <property type="match status" value="1"/>
</dbReference>
<dbReference type="HOGENOM" id="CLU_027158_1_1_9"/>
<feature type="binding site" evidence="4">
    <location>
        <position position="257"/>
    </location>
    <ligand>
        <name>substrate</name>
    </ligand>
</feature>
<reference evidence="5 6" key="2">
    <citation type="journal article" date="2013" name="Genome Announc.">
        <title>Genome Sequence of Growth-Improving Paenibacillus mucilaginosus Strain KNP414.</title>
        <authorList>
            <person name="Lu J.J."/>
            <person name="Wang J.F."/>
            <person name="Hu X.F."/>
        </authorList>
    </citation>
    <scope>NUCLEOTIDE SEQUENCE [LARGE SCALE GENOMIC DNA]</scope>
    <source>
        <strain evidence="5 6">KNP414</strain>
    </source>
</reference>
<keyword evidence="1 5" id="KW-0378">Hydrolase</keyword>
<dbReference type="PATRIC" id="fig|1036673.3.peg.6775"/>
<dbReference type="Gene3D" id="1.50.10.10">
    <property type="match status" value="1"/>
</dbReference>
<dbReference type="AlphaFoldDB" id="F8FNA1"/>
<evidence type="ECO:0000313" key="6">
    <source>
        <dbReference type="Proteomes" id="UP000006620"/>
    </source>
</evidence>
<feature type="active site" description="Proton donor" evidence="3">
    <location>
        <position position="181"/>
    </location>
</feature>
<feature type="binding site" evidence="4">
    <location>
        <position position="253"/>
    </location>
    <ligand>
        <name>substrate</name>
    </ligand>
</feature>
<organism evidence="5 6">
    <name type="scientific">Paenibacillus mucilaginosus (strain KNP414)</name>
    <dbReference type="NCBI Taxonomy" id="1036673"/>
    <lineage>
        <taxon>Bacteria</taxon>
        <taxon>Bacillati</taxon>
        <taxon>Bacillota</taxon>
        <taxon>Bacilli</taxon>
        <taxon>Bacillales</taxon>
        <taxon>Paenibacillaceae</taxon>
        <taxon>Paenibacillus</taxon>
    </lineage>
</organism>
<dbReference type="RefSeq" id="WP_013920912.1">
    <property type="nucleotide sequence ID" value="NC_015690.1"/>
</dbReference>
<dbReference type="InterPro" id="IPR012341">
    <property type="entry name" value="6hp_glycosidase-like_sf"/>
</dbReference>
<evidence type="ECO:0000256" key="4">
    <source>
        <dbReference type="PIRSR" id="PIRSR610905-2"/>
    </source>
</evidence>
<dbReference type="GO" id="GO:0000272">
    <property type="term" value="P:polysaccharide catabolic process"/>
    <property type="evidence" value="ECO:0007669"/>
    <property type="project" value="TreeGrafter"/>
</dbReference>
<sequence length="403" mass="44393">MAGGAGAMDGAAGQGAFSLKEERVGKAWADARQLGDILPEVWTALQAKVSRMIGQIGDKSPHVARPETGVYDDLQVDWWTSGFWPGLLWILHDMTGEAAYREAAWPWDEKMERRMIEANRYHHDVGFQFLPTAVIKYKLTGDPDGLRRGLQAANFLAGRFNPAGRFLRAWNEDKIGWSIVDSSMNLSLLFWASEESGDPRFAQIARAHADTVVAHFIREDGSVNHIVSFDPHTGAVIEILGGQGAAPDSSWSRGAAWALHGMANTYRYTGDRRYLQAARRVAHYFLACLPEDGVPHWDFRAAADLSGEPRDTSAGACAASGLLELAEALPGPEGAVYRQGAERILLGLTQHYGTWDRPAHEAILLSGTGHKPAGQNIDVSLIYGDYYYVEAIAKLMGWERRIF</sequence>
<dbReference type="Proteomes" id="UP000006620">
    <property type="component" value="Chromosome"/>
</dbReference>
<dbReference type="InterPro" id="IPR008928">
    <property type="entry name" value="6-hairpin_glycosidase_sf"/>
</dbReference>
<accession>F8FNA1</accession>
<proteinExistence type="inferred from homology"/>
<evidence type="ECO:0000313" key="5">
    <source>
        <dbReference type="EMBL" id="AEI45771.1"/>
    </source>
</evidence>
<evidence type="ECO:0000256" key="2">
    <source>
        <dbReference type="ARBA" id="ARBA00038358"/>
    </source>
</evidence>
<dbReference type="SUPFAM" id="SSF48208">
    <property type="entry name" value="Six-hairpin glycosidases"/>
    <property type="match status" value="1"/>
</dbReference>
<dbReference type="EMBL" id="CP002869">
    <property type="protein sequence ID" value="AEI45771.1"/>
    <property type="molecule type" value="Genomic_DNA"/>
</dbReference>
<gene>
    <name evidence="5" type="ordered locus">KNP414_07261</name>
</gene>
<protein>
    <submittedName>
        <fullName evidence="5">Glycosyl hydrolase family 88</fullName>
    </submittedName>
</protein>
<dbReference type="InterPro" id="IPR010905">
    <property type="entry name" value="Glyco_hydro_88"/>
</dbReference>
<reference evidence="6" key="1">
    <citation type="submission" date="2011-06" db="EMBL/GenBank/DDBJ databases">
        <title>Complete genome sequence of Paenibacillus mucilaginosus KNP414.</title>
        <authorList>
            <person name="Wang J."/>
            <person name="Hu S."/>
            <person name="Hu X."/>
            <person name="Zhang B."/>
            <person name="Dong D."/>
            <person name="Zhang S."/>
            <person name="Zhao K."/>
            <person name="Wu D."/>
        </authorList>
    </citation>
    <scope>NUCLEOTIDE SEQUENCE [LARGE SCALE GENOMIC DNA]</scope>
    <source>
        <strain evidence="6">KNP414</strain>
    </source>
</reference>
<dbReference type="KEGG" id="pms:KNP414_07261"/>
<name>F8FNA1_PAEMK</name>
<feature type="active site" description="Nucleophile" evidence="3">
    <location>
        <position position="124"/>
    </location>
</feature>
<dbReference type="PANTHER" id="PTHR36845:SF1">
    <property type="entry name" value="HYDROLASE, PUTATIVE (AFU_ORTHOLOGUE AFUA_7G05090)-RELATED"/>
    <property type="match status" value="1"/>
</dbReference>
<feature type="binding site" evidence="4">
    <location>
        <position position="181"/>
    </location>
    <ligand>
        <name>substrate</name>
    </ligand>
</feature>
<feature type="binding site" evidence="4">
    <location>
        <position position="124"/>
    </location>
    <ligand>
        <name>substrate</name>
    </ligand>
</feature>
<comment type="similarity">
    <text evidence="2">Belongs to the glycosyl hydrolase 88 family.</text>
</comment>
<dbReference type="InterPro" id="IPR052369">
    <property type="entry name" value="UG_Glycosaminoglycan_Hydrolase"/>
</dbReference>
<evidence type="ECO:0000256" key="1">
    <source>
        <dbReference type="ARBA" id="ARBA00022801"/>
    </source>
</evidence>
<dbReference type="PANTHER" id="PTHR36845">
    <property type="entry name" value="HYDROLASE, PUTATIVE (AFU_ORTHOLOGUE AFUA_7G05090)-RELATED"/>
    <property type="match status" value="1"/>
</dbReference>